<gene>
    <name evidence="2" type="ORF">CHRY9390_01613</name>
</gene>
<dbReference type="EMBL" id="CAJIMS010000001">
    <property type="protein sequence ID" value="CAD7807115.1"/>
    <property type="molecule type" value="Genomic_DNA"/>
</dbReference>
<proteinExistence type="predicted"/>
<evidence type="ECO:0000313" key="2">
    <source>
        <dbReference type="EMBL" id="CAD7807115.1"/>
    </source>
</evidence>
<comment type="caution">
    <text evidence="2">The sequence shown here is derived from an EMBL/GenBank/DDBJ whole genome shotgun (WGS) entry which is preliminary data.</text>
</comment>
<organism evidence="2 3">
    <name type="scientific">Chryseobacterium aquaeductus</name>
    <dbReference type="NCBI Taxonomy" id="2675056"/>
    <lineage>
        <taxon>Bacteria</taxon>
        <taxon>Pseudomonadati</taxon>
        <taxon>Bacteroidota</taxon>
        <taxon>Flavobacteriia</taxon>
        <taxon>Flavobacteriales</taxon>
        <taxon>Weeksellaceae</taxon>
        <taxon>Chryseobacterium group</taxon>
        <taxon>Chryseobacterium</taxon>
    </lineage>
</organism>
<feature type="compositionally biased region" description="Basic and acidic residues" evidence="1">
    <location>
        <begin position="189"/>
        <end position="200"/>
    </location>
</feature>
<protein>
    <submittedName>
        <fullName evidence="2">Uncharacterized protein</fullName>
    </submittedName>
</protein>
<dbReference type="RefSeq" id="WP_162088002.1">
    <property type="nucleotide sequence ID" value="NZ_CAJIMS010000001.1"/>
</dbReference>
<sequence length="200" mass="23100">MNENKTALLKIFSTVLKDRVKSEPQYQSISTEMVKHFSRKELIEIITHNFEGEVPSEFNLVEMENNELLQLIGDDFKIISYVMSRWSKEVSQLPTLQEWMHSKVHSAPEKETEENLESKSEETQLEISEHTPTTEFVSEKQDSASENSDKPNSESPKPSDASSEVKKLEEKQNFNPDSKPASEKPYFGRKQEDKKTEKSK</sequence>
<feature type="region of interest" description="Disordered" evidence="1">
    <location>
        <begin position="103"/>
        <end position="200"/>
    </location>
</feature>
<feature type="compositionally biased region" description="Polar residues" evidence="1">
    <location>
        <begin position="153"/>
        <end position="162"/>
    </location>
</feature>
<feature type="compositionally biased region" description="Basic and acidic residues" evidence="1">
    <location>
        <begin position="137"/>
        <end position="152"/>
    </location>
</feature>
<name>A0A9N8MFP1_9FLAO</name>
<evidence type="ECO:0000256" key="1">
    <source>
        <dbReference type="SAM" id="MobiDB-lite"/>
    </source>
</evidence>
<keyword evidence="3" id="KW-1185">Reference proteome</keyword>
<accession>A0A9N8MFP1</accession>
<dbReference type="Proteomes" id="UP000662618">
    <property type="component" value="Unassembled WGS sequence"/>
</dbReference>
<feature type="compositionally biased region" description="Basic and acidic residues" evidence="1">
    <location>
        <begin position="163"/>
        <end position="172"/>
    </location>
</feature>
<dbReference type="AlphaFoldDB" id="A0A9N8MFP1"/>
<reference evidence="2" key="1">
    <citation type="submission" date="2020-12" db="EMBL/GenBank/DDBJ databases">
        <authorList>
            <person name="Rodrigo-Torres L."/>
            <person name="Arahal R. D."/>
            <person name="Lucena T."/>
        </authorList>
    </citation>
    <scope>NUCLEOTIDE SEQUENCE</scope>
    <source>
        <strain evidence="2">CECT 9390</strain>
    </source>
</reference>
<evidence type="ECO:0000313" key="3">
    <source>
        <dbReference type="Proteomes" id="UP000662618"/>
    </source>
</evidence>